<dbReference type="GO" id="GO:0071949">
    <property type="term" value="F:FAD binding"/>
    <property type="evidence" value="ECO:0007669"/>
    <property type="project" value="InterPro"/>
</dbReference>
<evidence type="ECO:0000313" key="2">
    <source>
        <dbReference type="EMBL" id="VVJ20753.1"/>
    </source>
</evidence>
<feature type="domain" description="FAD-binding" evidence="1">
    <location>
        <begin position="5"/>
        <end position="104"/>
    </location>
</feature>
<dbReference type="SUPFAM" id="SSF54373">
    <property type="entry name" value="FAD-linked reductases, C-terminal domain"/>
    <property type="match status" value="1"/>
</dbReference>
<protein>
    <submittedName>
        <fullName evidence="2">p-hydroxybenzoate hydroxylase (EC)</fullName>
        <ecNumber evidence="2">1.14.13.2</ecNumber>
    </submittedName>
</protein>
<keyword evidence="3" id="KW-1185">Reference proteome</keyword>
<organism evidence="2 3">
    <name type="scientific">Amycolatopsis camponoti</name>
    <dbReference type="NCBI Taxonomy" id="2606593"/>
    <lineage>
        <taxon>Bacteria</taxon>
        <taxon>Bacillati</taxon>
        <taxon>Actinomycetota</taxon>
        <taxon>Actinomycetes</taxon>
        <taxon>Pseudonocardiales</taxon>
        <taxon>Pseudonocardiaceae</taxon>
        <taxon>Amycolatopsis</taxon>
    </lineage>
</organism>
<dbReference type="EMBL" id="CABVGP010000002">
    <property type="protein sequence ID" value="VVJ20753.1"/>
    <property type="molecule type" value="Genomic_DNA"/>
</dbReference>
<accession>A0A6I8LVX5</accession>
<keyword evidence="2" id="KW-0560">Oxidoreductase</keyword>
<dbReference type="RefSeq" id="WP_230862735.1">
    <property type="nucleotide sequence ID" value="NZ_CABVGP010000002.1"/>
</dbReference>
<name>A0A6I8LVX5_9PSEU</name>
<evidence type="ECO:0000259" key="1">
    <source>
        <dbReference type="Pfam" id="PF01494"/>
    </source>
</evidence>
<dbReference type="Gene3D" id="3.30.9.10">
    <property type="entry name" value="D-Amino Acid Oxidase, subunit A, domain 2"/>
    <property type="match status" value="1"/>
</dbReference>
<dbReference type="GO" id="GO:0018659">
    <property type="term" value="F:4-hydroxybenzoate 3-monooxygenase activity"/>
    <property type="evidence" value="ECO:0007669"/>
    <property type="project" value="UniProtKB-EC"/>
</dbReference>
<dbReference type="Proteomes" id="UP000399805">
    <property type="component" value="Unassembled WGS sequence"/>
</dbReference>
<sequence length="109" mass="11920">MLAVHSYGFAARITRGPEASRLYLQCPLTDTADQWPDERVWDELGTRFGEPVAPGPITSKQVVPLRGVVFSPVRHGRLFLLGDAAHLISPMGAEGMSLALHDARRPRCG</sequence>
<proteinExistence type="predicted"/>
<dbReference type="EC" id="1.14.13.2" evidence="2"/>
<reference evidence="2 3" key="1">
    <citation type="submission" date="2019-09" db="EMBL/GenBank/DDBJ databases">
        <authorList>
            <person name="Leyn A S."/>
        </authorList>
    </citation>
    <scope>NUCLEOTIDE SEQUENCE [LARGE SCALE GENOMIC DNA]</scope>
    <source>
        <strain evidence="2">AA231_1</strain>
    </source>
</reference>
<dbReference type="SUPFAM" id="SSF51905">
    <property type="entry name" value="FAD/NAD(P)-binding domain"/>
    <property type="match status" value="1"/>
</dbReference>
<dbReference type="PRINTS" id="PR00420">
    <property type="entry name" value="RNGMNOXGNASE"/>
</dbReference>
<dbReference type="AlphaFoldDB" id="A0A6I8LVX5"/>
<evidence type="ECO:0000313" key="3">
    <source>
        <dbReference type="Proteomes" id="UP000399805"/>
    </source>
</evidence>
<dbReference type="Pfam" id="PF01494">
    <property type="entry name" value="FAD_binding_3"/>
    <property type="match status" value="1"/>
</dbReference>
<gene>
    <name evidence="2" type="ORF">AA23TX_05774</name>
</gene>
<dbReference type="InterPro" id="IPR002938">
    <property type="entry name" value="FAD-bd"/>
</dbReference>
<dbReference type="InterPro" id="IPR036188">
    <property type="entry name" value="FAD/NAD-bd_sf"/>
</dbReference>